<evidence type="ECO:0000313" key="2">
    <source>
        <dbReference type="EMBL" id="KPQ36748.1"/>
    </source>
</evidence>
<keyword evidence="1" id="KW-1133">Transmembrane helix</keyword>
<evidence type="ECO:0000313" key="3">
    <source>
        <dbReference type="Proteomes" id="UP000050465"/>
    </source>
</evidence>
<dbReference type="STRING" id="1666911.HLUCCA11_04480"/>
<evidence type="ECO:0000256" key="1">
    <source>
        <dbReference type="SAM" id="Phobius"/>
    </source>
</evidence>
<dbReference type="InterPro" id="IPR045584">
    <property type="entry name" value="Pilin-like"/>
</dbReference>
<dbReference type="PROSITE" id="PS00409">
    <property type="entry name" value="PROKAR_NTER_METHYL"/>
    <property type="match status" value="1"/>
</dbReference>
<accession>A0A0P7YZF7</accession>
<dbReference type="InterPro" id="IPR012902">
    <property type="entry name" value="N_methyl_site"/>
</dbReference>
<sequence>MLQSQRGFTLLEMLVVIFMVGVVMAVAAPKWLQFIEGNRLTVSRDKLYVGIRDAQSKAQRQRMAWQFSIRERNGLVEWASHPRSVLPAAAQWEAFESRSVRIDAETTFASSADIYYVRFTEKGDVQHRLGRLTLSSDNAPTIKRCVIVSTIIGAMRKSKEQSVPRSGRTCY</sequence>
<dbReference type="Proteomes" id="UP000050465">
    <property type="component" value="Unassembled WGS sequence"/>
</dbReference>
<organism evidence="2 3">
    <name type="scientific">Phormidesmis priestleyi Ana</name>
    <dbReference type="NCBI Taxonomy" id="1666911"/>
    <lineage>
        <taxon>Bacteria</taxon>
        <taxon>Bacillati</taxon>
        <taxon>Cyanobacteriota</taxon>
        <taxon>Cyanophyceae</taxon>
        <taxon>Leptolyngbyales</taxon>
        <taxon>Leptolyngbyaceae</taxon>
        <taxon>Phormidesmis</taxon>
    </lineage>
</organism>
<proteinExistence type="predicted"/>
<dbReference type="SUPFAM" id="SSF54523">
    <property type="entry name" value="Pili subunits"/>
    <property type="match status" value="1"/>
</dbReference>
<dbReference type="EMBL" id="LJZR01000004">
    <property type="protein sequence ID" value="KPQ36748.1"/>
    <property type="molecule type" value="Genomic_DNA"/>
</dbReference>
<dbReference type="Gene3D" id="3.30.700.10">
    <property type="entry name" value="Glycoprotein, Type 4 Pilin"/>
    <property type="match status" value="1"/>
</dbReference>
<protein>
    <submittedName>
        <fullName evidence="2">Pseudopilin HpsH</fullName>
    </submittedName>
</protein>
<comment type="caution">
    <text evidence="2">The sequence shown here is derived from an EMBL/GenBank/DDBJ whole genome shotgun (WGS) entry which is preliminary data.</text>
</comment>
<dbReference type="AlphaFoldDB" id="A0A0P7YZF7"/>
<keyword evidence="1" id="KW-0472">Membrane</keyword>
<reference evidence="2 3" key="1">
    <citation type="submission" date="2015-09" db="EMBL/GenBank/DDBJ databases">
        <title>Identification and resolution of microdiversity through metagenomic sequencing of parallel consortia.</title>
        <authorList>
            <person name="Nelson W.C."/>
            <person name="Romine M.F."/>
            <person name="Lindemann S.R."/>
        </authorList>
    </citation>
    <scope>NUCLEOTIDE SEQUENCE [LARGE SCALE GENOMIC DNA]</scope>
    <source>
        <strain evidence="2">Ana</strain>
    </source>
</reference>
<keyword evidence="1" id="KW-0812">Transmembrane</keyword>
<dbReference type="Pfam" id="PF07963">
    <property type="entry name" value="N_methyl"/>
    <property type="match status" value="1"/>
</dbReference>
<feature type="transmembrane region" description="Helical" evidence="1">
    <location>
        <begin position="7"/>
        <end position="28"/>
    </location>
</feature>
<dbReference type="NCBIfam" id="TIGR02532">
    <property type="entry name" value="IV_pilin_GFxxxE"/>
    <property type="match status" value="1"/>
</dbReference>
<gene>
    <name evidence="2" type="primary">hpsH</name>
    <name evidence="2" type="ORF">HLUCCA11_04480</name>
</gene>
<name>A0A0P7YZF7_9CYAN</name>